<evidence type="ECO:0000313" key="3">
    <source>
        <dbReference type="Proteomes" id="UP000317982"/>
    </source>
</evidence>
<comment type="caution">
    <text evidence="2">The sequence shown here is derived from an EMBL/GenBank/DDBJ whole genome shotgun (WGS) entry which is preliminary data.</text>
</comment>
<sequence>MAFAVTVVGAAAGFGVVLAGPAPLGWEAWGRLPAPFAPLAGLGVGLGVGFGVAEASGLAGCLGAAGFVDVGAGAAGVVAAPLRLVSRGGVPELPTVALPTVALPTAADARAEALEF</sequence>
<name>A0A545AJG2_9ACTN</name>
<organism evidence="2 3">
    <name type="scientific">Cryptosporangium phraense</name>
    <dbReference type="NCBI Taxonomy" id="2593070"/>
    <lineage>
        <taxon>Bacteria</taxon>
        <taxon>Bacillati</taxon>
        <taxon>Actinomycetota</taxon>
        <taxon>Actinomycetes</taxon>
        <taxon>Cryptosporangiales</taxon>
        <taxon>Cryptosporangiaceae</taxon>
        <taxon>Cryptosporangium</taxon>
    </lineage>
</organism>
<feature type="transmembrane region" description="Helical" evidence="1">
    <location>
        <begin position="35"/>
        <end position="53"/>
    </location>
</feature>
<dbReference type="Proteomes" id="UP000317982">
    <property type="component" value="Unassembled WGS sequence"/>
</dbReference>
<proteinExistence type="predicted"/>
<evidence type="ECO:0000256" key="1">
    <source>
        <dbReference type="SAM" id="Phobius"/>
    </source>
</evidence>
<reference evidence="2 3" key="1">
    <citation type="submission" date="2019-07" db="EMBL/GenBank/DDBJ databases">
        <title>Cryptosporangium phraense sp. nov., isolated from plant litter.</title>
        <authorList>
            <person name="Suriyachadkun C."/>
        </authorList>
    </citation>
    <scope>NUCLEOTIDE SEQUENCE [LARGE SCALE GENOMIC DNA]</scope>
    <source>
        <strain evidence="2 3">A-T 5661</strain>
    </source>
</reference>
<dbReference type="RefSeq" id="WP_142708132.1">
    <property type="nucleotide sequence ID" value="NZ_VIRS01000026.1"/>
</dbReference>
<gene>
    <name evidence="2" type="ORF">FL583_29545</name>
</gene>
<keyword evidence="1" id="KW-1133">Transmembrane helix</keyword>
<protein>
    <submittedName>
        <fullName evidence="2">Uncharacterized protein</fullName>
    </submittedName>
</protein>
<keyword evidence="1" id="KW-0472">Membrane</keyword>
<evidence type="ECO:0000313" key="2">
    <source>
        <dbReference type="EMBL" id="TQS41448.1"/>
    </source>
</evidence>
<dbReference type="EMBL" id="VIRS01000026">
    <property type="protein sequence ID" value="TQS41448.1"/>
    <property type="molecule type" value="Genomic_DNA"/>
</dbReference>
<dbReference type="AlphaFoldDB" id="A0A545AJG2"/>
<dbReference type="InParanoid" id="A0A545AJG2"/>
<keyword evidence="3" id="KW-1185">Reference proteome</keyword>
<accession>A0A545AJG2</accession>
<keyword evidence="1" id="KW-0812">Transmembrane</keyword>